<organism evidence="2 3">
    <name type="scientific">Nitrosotalea devaniterrae</name>
    <dbReference type="NCBI Taxonomy" id="1078905"/>
    <lineage>
        <taxon>Archaea</taxon>
        <taxon>Nitrososphaerota</taxon>
        <taxon>Nitrososphaeria</taxon>
        <taxon>Nitrosotaleales</taxon>
        <taxon>Nitrosotaleaceae</taxon>
        <taxon>Nitrosotalea</taxon>
    </lineage>
</organism>
<reference evidence="3" key="1">
    <citation type="submission" date="2015-10" db="EMBL/GenBank/DDBJ databases">
        <authorList>
            <person name="Lehtovirta-Morley L.E."/>
            <person name="Vieille C."/>
        </authorList>
    </citation>
    <scope>NUCLEOTIDE SEQUENCE [LARGE SCALE GENOMIC DNA]</scope>
</reference>
<evidence type="ECO:0000313" key="3">
    <source>
        <dbReference type="Proteomes" id="UP000196239"/>
    </source>
</evidence>
<keyword evidence="1" id="KW-0472">Membrane</keyword>
<dbReference type="Proteomes" id="UP000196239">
    <property type="component" value="Chromosome 1"/>
</dbReference>
<sequence>MNTLSYSIAILSIIFVLVAIDMPLANADCNYCWIPTENNNTAMRILIQSEPDSLNLIPPQDRQIHLKFFDVNTNHLIENVTFAMYVTKGNQTFLQNTFWTKSGSFTLNLQPGNRYLWTANPDHDPINGLYYSKGDQIDIWTSYLTKDVYHFSTQPVVIDFNDLRQQNVGGKFETDLNLLDTYNKTLTSNTITGSSMDPAQPAHNFNVQYRIFNGTGTFQIHDYSFTANTYSKTNGTFEIKIPRNFPYYNGRDGPSNAETYVVIENGGQLTPREYNKTTSDCFFTYSVPFRMNSTIIVLSTDALSLMTPIYGDKVPDYCMSETMIPEFPFAVPMLFAGFTSLIAFYRLKIV</sequence>
<name>A0A128A235_9ARCH</name>
<protein>
    <submittedName>
        <fullName evidence="2">Uncharacterized protein</fullName>
    </submittedName>
</protein>
<keyword evidence="3" id="KW-1185">Reference proteome</keyword>
<keyword evidence="1" id="KW-0812">Transmembrane</keyword>
<dbReference type="AlphaFoldDB" id="A0A128A235"/>
<gene>
    <name evidence="2" type="ORF">NDEV_0625</name>
</gene>
<feature type="transmembrane region" description="Helical" evidence="1">
    <location>
        <begin position="327"/>
        <end position="347"/>
    </location>
</feature>
<evidence type="ECO:0000313" key="2">
    <source>
        <dbReference type="EMBL" id="CUR51390.1"/>
    </source>
</evidence>
<accession>A0A128A235</accession>
<dbReference type="EMBL" id="LN890280">
    <property type="protein sequence ID" value="CUR51390.1"/>
    <property type="molecule type" value="Genomic_DNA"/>
</dbReference>
<keyword evidence="1" id="KW-1133">Transmembrane helix</keyword>
<proteinExistence type="predicted"/>
<evidence type="ECO:0000256" key="1">
    <source>
        <dbReference type="SAM" id="Phobius"/>
    </source>
</evidence>
<dbReference type="KEGG" id="ndv:NDEV_0625"/>